<keyword evidence="2" id="KW-0812">Transmembrane</keyword>
<dbReference type="EMBL" id="QMGS01000046">
    <property type="protein sequence ID" value="RMW86992.1"/>
    <property type="molecule type" value="Genomic_DNA"/>
</dbReference>
<feature type="transmembrane region" description="Helical" evidence="2">
    <location>
        <begin position="713"/>
        <end position="731"/>
    </location>
</feature>
<dbReference type="InterPro" id="IPR048126">
    <property type="entry name" value="Toxin_VasX"/>
</dbReference>
<evidence type="ECO:0000256" key="1">
    <source>
        <dbReference type="SAM" id="MobiDB-lite"/>
    </source>
</evidence>
<keyword evidence="2" id="KW-0472">Membrane</keyword>
<comment type="caution">
    <text evidence="4">The sequence shown here is derived from an EMBL/GenBank/DDBJ whole genome shotgun (WGS) entry which is preliminary data.</text>
</comment>
<dbReference type="Pfam" id="PF20249">
    <property type="entry name" value="VasX_N"/>
    <property type="match status" value="1"/>
</dbReference>
<feature type="domain" description="Toxin VasX N-terminal region" evidence="3">
    <location>
        <begin position="25"/>
        <end position="190"/>
    </location>
</feature>
<dbReference type="NCBIfam" id="NF041559">
    <property type="entry name" value="BTH_I2691_fam"/>
    <property type="match status" value="1"/>
</dbReference>
<evidence type="ECO:0000259" key="3">
    <source>
        <dbReference type="Pfam" id="PF20249"/>
    </source>
</evidence>
<dbReference type="RefSeq" id="WP_050692925.1">
    <property type="nucleotide sequence ID" value="NZ_CP012067.1"/>
</dbReference>
<protein>
    <recommendedName>
        <fullName evidence="3">Toxin VasX N-terminal region domain-containing protein</fullName>
    </recommendedName>
</protein>
<evidence type="ECO:0000256" key="2">
    <source>
        <dbReference type="SAM" id="Phobius"/>
    </source>
</evidence>
<sequence length="935" mass="105398">MTTPNKTSTSRQDAVLGQPAQCKPDERAIYPVRFSLTGEALDKAAKSGEVPPMPTGLNDKNYELRRLRQGYFYIYSQKHVGKTTDNKGKWLIFKYTVASDDSNAPELNKEQENGRYNFTQYKWQDGHARSEWVKDPNRGSFPYPYVNPQTAVIEFAYSEYRWPPELFEKLEADPDTRKKFMQKLPLKTLETNFSFLFTEESLKEKVPDFNPDKLKGDTLESERRATAVGYSEQHKLKPPKACKNGEPIVVAVFDPIGNIKDISAYHTKVLANDANERAKELYPMTTARAVKSMEGLLRKNRTLNSYPINSDMQAKMAEYLKYRPTKYEQGMKNLAFVQCKLLRQTGNYTVFEQLLVLNKLMGNYFSQKGKLNSVINYAMSVYISGMANIGSKPKGMPEQAKLLELQAVKLKDTTSLPKDLTQTPTSWGDILANILTAADKSNSLTSASSEYIEFNKLRFDILIGEISAAQLHLWQKTATNSLMYNHYMQVFGLRLKSMPPAKMKDATSIIRTQLKGFLQGKPSIKNIDTPRYVLQLEKKETLATWFKVEVTDQSKTSKLINEKTQRIGLFLASVSLFSNLNKWFEDQSEKDVTEHAGTQLIADFSALVAALQRKENNIAKEGLKKLFEKSTKGLSLPVPKNAAGMGIMKKVFSFEMAGRVANVASIVIAYGDVKRGAASGDKAQKAAGIILIAAEVCGLLSSFSFIAGLIPGLGVIGFALALISLVVKLFADNPYEAWVRTGFWGNSPKYWNDQKRPELDDELLAAKSLGNYSNKDYIEMKKLFDKEMQGYYNLAWGIQVNTRGSWRLLETQSPAFLENDNAVKDIQLKLQIESLKLVSSIYDSDLSPYSETPKIAIQGRGSQEGSYVLWDLSNVNLLKSYKQIRVLEGTAVPDRNKDILIVTVNYPKLGEKTKTFWDKMFAEYFEGSITFEGIK</sequence>
<evidence type="ECO:0000313" key="5">
    <source>
        <dbReference type="Proteomes" id="UP000274211"/>
    </source>
</evidence>
<evidence type="ECO:0000313" key="4">
    <source>
        <dbReference type="EMBL" id="RMW86992.1"/>
    </source>
</evidence>
<keyword evidence="5" id="KW-1185">Reference proteome</keyword>
<dbReference type="Proteomes" id="UP000274211">
    <property type="component" value="Unassembled WGS sequence"/>
</dbReference>
<feature type="region of interest" description="Disordered" evidence="1">
    <location>
        <begin position="1"/>
        <end position="21"/>
    </location>
</feature>
<accession>A0ABX9VWA1</accession>
<feature type="compositionally biased region" description="Polar residues" evidence="1">
    <location>
        <begin position="1"/>
        <end position="12"/>
    </location>
</feature>
<gene>
    <name evidence="4" type="ORF">DOL88_04490</name>
</gene>
<name>A0ABX9VWA1_AGGAP</name>
<reference evidence="4 5" key="1">
    <citation type="journal article" date="2019" name="J. Oral Microbiol.">
        <title>Role of OmpA1 and OmpA2 in Aggregatibacter actinomycetemcomitans and Aggregatibacter aphrophilus serum resistance.</title>
        <authorList>
            <person name="Lindholm M."/>
            <person name="Min Aung K."/>
            <person name="Nyunt Wai S."/>
            <person name="Oscarsson J."/>
        </authorList>
    </citation>
    <scope>NUCLEOTIDE SEQUENCE [LARGE SCALE GENOMIC DNA]</scope>
    <source>
        <strain evidence="4 5">HK83</strain>
    </source>
</reference>
<keyword evidence="2" id="KW-1133">Transmembrane helix</keyword>
<dbReference type="CDD" id="cd20706">
    <property type="entry name" value="MIX_II"/>
    <property type="match status" value="1"/>
</dbReference>
<organism evidence="4 5">
    <name type="scientific">Aggregatibacter aphrophilus</name>
    <name type="common">Haemophilus aphrophilus</name>
    <dbReference type="NCBI Taxonomy" id="732"/>
    <lineage>
        <taxon>Bacteria</taxon>
        <taxon>Pseudomonadati</taxon>
        <taxon>Pseudomonadota</taxon>
        <taxon>Gammaproteobacteria</taxon>
        <taxon>Pasteurellales</taxon>
        <taxon>Pasteurellaceae</taxon>
        <taxon>Aggregatibacter</taxon>
    </lineage>
</organism>
<dbReference type="InterPro" id="IPR046864">
    <property type="entry name" value="VasX_N"/>
</dbReference>
<proteinExistence type="predicted"/>